<dbReference type="AlphaFoldDB" id="A0A2S9I3F4"/>
<protein>
    <submittedName>
        <fullName evidence="1">Amine oxidase</fullName>
    </submittedName>
</protein>
<gene>
    <name evidence="1" type="ORF">CQW29_27270</name>
</gene>
<accession>A0A2S9I3F4</accession>
<sequence length="76" mass="8279">MPPGRGLISLFASPYASARLLAGTDEEIASEIGAHAERYLPGLTEATRTALVARWPHGLPEAQPAALRLRRDFLQR</sequence>
<comment type="caution">
    <text evidence="1">The sequence shown here is derived from an EMBL/GenBank/DDBJ whole genome shotgun (WGS) entry which is preliminary data.</text>
</comment>
<feature type="non-terminal residue" evidence="1">
    <location>
        <position position="76"/>
    </location>
</feature>
<organism evidence="1 2">
    <name type="scientific">Pantoea coffeiphila</name>
    <dbReference type="NCBI Taxonomy" id="1465635"/>
    <lineage>
        <taxon>Bacteria</taxon>
        <taxon>Pseudomonadati</taxon>
        <taxon>Pseudomonadota</taxon>
        <taxon>Gammaproteobacteria</taxon>
        <taxon>Enterobacterales</taxon>
        <taxon>Erwiniaceae</taxon>
        <taxon>Pantoea</taxon>
    </lineage>
</organism>
<evidence type="ECO:0000313" key="2">
    <source>
        <dbReference type="Proteomes" id="UP000239181"/>
    </source>
</evidence>
<keyword evidence="2" id="KW-1185">Reference proteome</keyword>
<dbReference type="EMBL" id="PDET01000073">
    <property type="protein sequence ID" value="PRD12305.1"/>
    <property type="molecule type" value="Genomic_DNA"/>
</dbReference>
<dbReference type="Proteomes" id="UP000239181">
    <property type="component" value="Unassembled WGS sequence"/>
</dbReference>
<evidence type="ECO:0000313" key="1">
    <source>
        <dbReference type="EMBL" id="PRD12305.1"/>
    </source>
</evidence>
<proteinExistence type="predicted"/>
<reference evidence="1 2" key="1">
    <citation type="submission" date="2017-10" db="EMBL/GenBank/DDBJ databases">
        <title>Draft genome of two endophytic bacteria isolated from 'guarana' Paullinia cupana (Mart.) Ducke.</title>
        <authorList>
            <person name="Siqueira K.A."/>
            <person name="Liotti R.G."/>
            <person name="Mendes T.A."/>
            <person name="Soares M.A."/>
        </authorList>
    </citation>
    <scope>NUCLEOTIDE SEQUENCE [LARGE SCALE GENOMIC DNA]</scope>
    <source>
        <strain evidence="1 2">342</strain>
    </source>
</reference>
<name>A0A2S9I3F4_9GAMM</name>